<dbReference type="AlphaFoldDB" id="A0A151A9D6"/>
<organism evidence="1 2">
    <name type="scientific">Halalkalicoccus paucihalophilus</name>
    <dbReference type="NCBI Taxonomy" id="1008153"/>
    <lineage>
        <taxon>Archaea</taxon>
        <taxon>Methanobacteriati</taxon>
        <taxon>Methanobacteriota</taxon>
        <taxon>Stenosarchaea group</taxon>
        <taxon>Halobacteria</taxon>
        <taxon>Halobacteriales</taxon>
        <taxon>Halococcaceae</taxon>
        <taxon>Halalkalicoccus</taxon>
    </lineage>
</organism>
<name>A0A151A9D6_9EURY</name>
<protein>
    <recommendedName>
        <fullName evidence="3">Sugar-specific transcriptional regulator TrmB</fullName>
    </recommendedName>
</protein>
<dbReference type="OrthoDB" id="182995at2157"/>
<evidence type="ECO:0008006" key="3">
    <source>
        <dbReference type="Google" id="ProtNLM"/>
    </source>
</evidence>
<dbReference type="EMBL" id="LTAZ01000013">
    <property type="protein sequence ID" value="KYH24291.1"/>
    <property type="molecule type" value="Genomic_DNA"/>
</dbReference>
<keyword evidence="2" id="KW-1185">Reference proteome</keyword>
<evidence type="ECO:0000313" key="1">
    <source>
        <dbReference type="EMBL" id="KYH24291.1"/>
    </source>
</evidence>
<comment type="caution">
    <text evidence="1">The sequence shown here is derived from an EMBL/GenBank/DDBJ whole genome shotgun (WGS) entry which is preliminary data.</text>
</comment>
<reference evidence="1 2" key="1">
    <citation type="submission" date="2016-02" db="EMBL/GenBank/DDBJ databases">
        <title>Genome sequence of Halalkalicoccus paucihalophilus DSM 24557.</title>
        <authorList>
            <person name="Poehlein A."/>
            <person name="Daniel R."/>
        </authorList>
    </citation>
    <scope>NUCLEOTIDE SEQUENCE [LARGE SCALE GENOMIC DNA]</scope>
    <source>
        <strain evidence="1 2">DSM 24557</strain>
    </source>
</reference>
<gene>
    <name evidence="1" type="ORF">HAPAU_32740</name>
</gene>
<dbReference type="Proteomes" id="UP000075321">
    <property type="component" value="Unassembled WGS sequence"/>
</dbReference>
<dbReference type="RefSeq" id="WP_066384711.1">
    <property type="nucleotide sequence ID" value="NZ_LTAZ01000013.1"/>
</dbReference>
<evidence type="ECO:0000313" key="2">
    <source>
        <dbReference type="Proteomes" id="UP000075321"/>
    </source>
</evidence>
<dbReference type="PATRIC" id="fig|1008153.3.peg.3434"/>
<accession>A0A151A9D6</accession>
<sequence length="86" mass="9696">MNKTQPQHQRHADLDLPETLDTADAKLVYLYLRIENEATIDELHTALGMKKITLYSLLQILTATDHVDRTGTQYVCQPQTTTGGNL</sequence>
<proteinExistence type="predicted"/>